<dbReference type="Pfam" id="PF12758">
    <property type="entry name" value="DUF3813"/>
    <property type="match status" value="1"/>
</dbReference>
<feature type="region of interest" description="Disordered" evidence="1">
    <location>
        <begin position="39"/>
        <end position="61"/>
    </location>
</feature>
<accession>A0ABT6H6F1</accession>
<reference evidence="2 3" key="1">
    <citation type="submission" date="2023-04" db="EMBL/GenBank/DDBJ databases">
        <title>Ectobacillus antri isolated from activated sludge.</title>
        <authorList>
            <person name="Yan P."/>
            <person name="Liu X."/>
        </authorList>
    </citation>
    <scope>NUCLEOTIDE SEQUENCE [LARGE SCALE GENOMIC DNA]</scope>
    <source>
        <strain evidence="2 3">C18H</strain>
    </source>
</reference>
<dbReference type="EMBL" id="JARULN010000005">
    <property type="protein sequence ID" value="MDG5753966.1"/>
    <property type="molecule type" value="Genomic_DNA"/>
</dbReference>
<sequence length="61" mass="6717">MGNMLFQQARDAVTQAVQCTGAEQPQMVEKAKNALSSAYANSSTAEKAQLREMQQQLQDLQ</sequence>
<dbReference type="RefSeq" id="WP_124565364.1">
    <property type="nucleotide sequence ID" value="NZ_JARRRY010000003.1"/>
</dbReference>
<organism evidence="2 3">
    <name type="scientific">Ectobacillus antri</name>
    <dbReference type="NCBI Taxonomy" id="2486280"/>
    <lineage>
        <taxon>Bacteria</taxon>
        <taxon>Bacillati</taxon>
        <taxon>Bacillota</taxon>
        <taxon>Bacilli</taxon>
        <taxon>Bacillales</taxon>
        <taxon>Bacillaceae</taxon>
        <taxon>Ectobacillus</taxon>
    </lineage>
</organism>
<gene>
    <name evidence="2" type="ORF">P6P90_08260</name>
</gene>
<name>A0ABT6H6F1_9BACI</name>
<dbReference type="InterPro" id="IPR024217">
    <property type="entry name" value="DUF3813"/>
</dbReference>
<dbReference type="Proteomes" id="UP001218246">
    <property type="component" value="Unassembled WGS sequence"/>
</dbReference>
<evidence type="ECO:0000256" key="1">
    <source>
        <dbReference type="SAM" id="MobiDB-lite"/>
    </source>
</evidence>
<keyword evidence="3" id="KW-1185">Reference proteome</keyword>
<protein>
    <submittedName>
        <fullName evidence="2">DUF3813 domain-containing protein</fullName>
    </submittedName>
</protein>
<evidence type="ECO:0000313" key="2">
    <source>
        <dbReference type="EMBL" id="MDG5753966.1"/>
    </source>
</evidence>
<comment type="caution">
    <text evidence="2">The sequence shown here is derived from an EMBL/GenBank/DDBJ whole genome shotgun (WGS) entry which is preliminary data.</text>
</comment>
<evidence type="ECO:0000313" key="3">
    <source>
        <dbReference type="Proteomes" id="UP001218246"/>
    </source>
</evidence>
<proteinExistence type="predicted"/>